<sequence>MIRHDDCLIISNLWYLKKYWIKIKFTGENDQHSEELTCTRVTLIPSDGKRGKCSPNVNLKSIVDYTWEHRFYTGQLIAVHIGGRYIAYGLKAGAAGGQNNGVVRVVNRMTSQRGLIKGMEGLIQDIAFAYIEYQVWLAIVDETGNLFVYMVEEDEATKTLSCMLVLHVVHNIKPEPGCNHRIIWVPYMPDENDDSKEYGDIAKLLVLTLGCKAELWHVAAVIARYGPGPHKSEDLEEGLLIIEEHTKSIVDATFSPEGSALATVSLDGTIRFFQVYMQQKQTPRCLHSWRPHDGKPLSSIFFLDNHKSHNPESHFWKFMITGAENNTELKVWACVHWTCLQTIRFTPDANSGKKTGMYLKAGLDLGARHLLLSDIYNQVIYVLRIYVDPKETIAFICSASEFLIPFSILSFGIVDAGTRRCKDSIFGIDQDEDDDEDDPEDDEVQESVVVLMYLVQPKSMQECCIRFVPPPPESDLLLSTIIRDNLVSEQGSKKDMESLLPENEIYSNTSGSSIPLNLMTPEEFSSTAIKKEVEEFPSGQKNSVINVYVFSSFSRDVLVSGGSSPSREVQEILSLQSNNSGREVEDLINLQPPQRPYYSGGEMSDVDVKNKESEIIDSLDAKVQSSNGWPHLPIINSTDDLPKIINTRVSQDKCDGNPETLSDPGLWKSNQRIEVTLSTILASVQQQEAQIRELRQEISLLRSRQSDSVLASLCKSALDQHSIILEEQLAIRDSKERDRHEKLMSAISQAVSNLISTKFEQVISNEVKDSILPGKKNFKPKEIFF</sequence>
<evidence type="ECO:0000313" key="9">
    <source>
        <dbReference type="EMBL" id="EEB13622.1"/>
    </source>
</evidence>
<dbReference type="PROSITE" id="PS50082">
    <property type="entry name" value="WD_REPEATS_2"/>
    <property type="match status" value="1"/>
</dbReference>
<comment type="similarity">
    <text evidence="2">Belongs to the WD repeat EDC4 family.</text>
</comment>
<dbReference type="GeneID" id="8238807"/>
<keyword evidence="11" id="KW-1185">Reference proteome</keyword>
<dbReference type="InterPro" id="IPR015943">
    <property type="entry name" value="WD40/YVTN_repeat-like_dom_sf"/>
</dbReference>
<comment type="subcellular location">
    <subcellularLocation>
        <location evidence="1">Cytoplasm</location>
        <location evidence="1">P-body</location>
    </subcellularLocation>
</comment>
<evidence type="ECO:0000313" key="11">
    <source>
        <dbReference type="Proteomes" id="UP000009046"/>
    </source>
</evidence>
<dbReference type="OrthoDB" id="21128at2759"/>
<name>E0VJR6_PEDHC</name>
<protein>
    <recommendedName>
        <fullName evidence="8">Enhancer of mRNA-decapping protein 4 WD40 repeat region domain-containing protein</fullName>
    </recommendedName>
</protein>
<organism>
    <name type="scientific">Pediculus humanus subsp. corporis</name>
    <name type="common">Body louse</name>
    <dbReference type="NCBI Taxonomy" id="121224"/>
    <lineage>
        <taxon>Eukaryota</taxon>
        <taxon>Metazoa</taxon>
        <taxon>Ecdysozoa</taxon>
        <taxon>Arthropoda</taxon>
        <taxon>Hexapoda</taxon>
        <taxon>Insecta</taxon>
        <taxon>Pterygota</taxon>
        <taxon>Neoptera</taxon>
        <taxon>Paraneoptera</taxon>
        <taxon>Psocodea</taxon>
        <taxon>Troctomorpha</taxon>
        <taxon>Phthiraptera</taxon>
        <taxon>Anoplura</taxon>
        <taxon>Pediculidae</taxon>
        <taxon>Pediculus</taxon>
    </lineage>
</organism>
<keyword evidence="3" id="KW-0963">Cytoplasm</keyword>
<accession>E0VJR6</accession>
<evidence type="ECO:0000256" key="3">
    <source>
        <dbReference type="ARBA" id="ARBA00022490"/>
    </source>
</evidence>
<keyword evidence="7" id="KW-0175">Coiled coil</keyword>
<gene>
    <name evidence="10" type="primary">8238807</name>
    <name evidence="9" type="ORF">Phum_PHUM249360</name>
</gene>
<reference evidence="9" key="2">
    <citation type="submission" date="2007-04" db="EMBL/GenBank/DDBJ databases">
        <title>The genome of the human body louse.</title>
        <authorList>
            <consortium name="The Human Body Louse Genome Consortium"/>
            <person name="Kirkness E."/>
            <person name="Walenz B."/>
            <person name="Hass B."/>
            <person name="Bruggner R."/>
            <person name="Strausberg R."/>
        </authorList>
    </citation>
    <scope>NUCLEOTIDE SEQUENCE</scope>
    <source>
        <strain evidence="9">USDA</strain>
    </source>
</reference>
<evidence type="ECO:0000256" key="7">
    <source>
        <dbReference type="SAM" id="Coils"/>
    </source>
</evidence>
<dbReference type="GO" id="GO:0000932">
    <property type="term" value="C:P-body"/>
    <property type="evidence" value="ECO:0007669"/>
    <property type="project" value="UniProtKB-SubCell"/>
</dbReference>
<dbReference type="CTD" id="8238807"/>
<dbReference type="InterPro" id="IPR001680">
    <property type="entry name" value="WD40_rpt"/>
</dbReference>
<feature type="domain" description="Enhancer of mRNA-decapping protein 4 WD40 repeat region" evidence="8">
    <location>
        <begin position="54"/>
        <end position="386"/>
    </location>
</feature>
<dbReference type="PROSITE" id="PS50294">
    <property type="entry name" value="WD_REPEATS_REGION"/>
    <property type="match status" value="1"/>
</dbReference>
<proteinExistence type="inferred from homology"/>
<evidence type="ECO:0000256" key="4">
    <source>
        <dbReference type="ARBA" id="ARBA00022574"/>
    </source>
</evidence>
<evidence type="ECO:0000256" key="2">
    <source>
        <dbReference type="ARBA" id="ARBA00009639"/>
    </source>
</evidence>
<dbReference type="Pfam" id="PF16529">
    <property type="entry name" value="Ge1_WD40"/>
    <property type="match status" value="1"/>
</dbReference>
<dbReference type="PANTHER" id="PTHR15598:SF5">
    <property type="entry name" value="ENHANCER OF MRNA-DECAPPING PROTEIN 4"/>
    <property type="match status" value="1"/>
</dbReference>
<dbReference type="HOGENOM" id="CLU_357273_0_0_1"/>
<dbReference type="EMBL" id="DS235226">
    <property type="protein sequence ID" value="EEB13622.1"/>
    <property type="molecule type" value="Genomic_DNA"/>
</dbReference>
<evidence type="ECO:0000256" key="6">
    <source>
        <dbReference type="PROSITE-ProRule" id="PRU00221"/>
    </source>
</evidence>
<dbReference type="OMA" id="ECHIAFR"/>
<dbReference type="STRING" id="121224.E0VJR6"/>
<evidence type="ECO:0000256" key="1">
    <source>
        <dbReference type="ARBA" id="ARBA00004201"/>
    </source>
</evidence>
<dbReference type="KEGG" id="phu:Phum_PHUM249360"/>
<dbReference type="VEuPathDB" id="VectorBase:PHUM249360"/>
<dbReference type="EMBL" id="AAZO01002891">
    <property type="status" value="NOT_ANNOTATED_CDS"/>
    <property type="molecule type" value="Genomic_DNA"/>
</dbReference>
<reference evidence="10" key="3">
    <citation type="submission" date="2021-02" db="UniProtKB">
        <authorList>
            <consortium name="EnsemblMetazoa"/>
        </authorList>
    </citation>
    <scope>IDENTIFICATION</scope>
    <source>
        <strain evidence="10">USDA</strain>
    </source>
</reference>
<dbReference type="InterPro" id="IPR045152">
    <property type="entry name" value="EDC4-like"/>
</dbReference>
<reference evidence="9" key="1">
    <citation type="submission" date="2007-04" db="EMBL/GenBank/DDBJ databases">
        <title>Annotation of Pediculus humanus corporis strain USDA.</title>
        <authorList>
            <person name="Kirkness E."/>
            <person name="Hannick L."/>
            <person name="Hass B."/>
            <person name="Bruggner R."/>
            <person name="Lawson D."/>
            <person name="Bidwell S."/>
            <person name="Joardar V."/>
            <person name="Caler E."/>
            <person name="Walenz B."/>
            <person name="Inman J."/>
            <person name="Schobel S."/>
            <person name="Galinsky K."/>
            <person name="Amedeo P."/>
            <person name="Strausberg R."/>
        </authorList>
    </citation>
    <scope>NUCLEOTIDE SEQUENCE</scope>
    <source>
        <strain evidence="9">USDA</strain>
    </source>
</reference>
<evidence type="ECO:0000259" key="8">
    <source>
        <dbReference type="Pfam" id="PF16529"/>
    </source>
</evidence>
<keyword evidence="4 6" id="KW-0853">WD repeat</keyword>
<dbReference type="eggNOG" id="KOG1916">
    <property type="taxonomic scope" value="Eukaryota"/>
</dbReference>
<dbReference type="RefSeq" id="XP_002426360.1">
    <property type="nucleotide sequence ID" value="XM_002426315.1"/>
</dbReference>
<dbReference type="PANTHER" id="PTHR15598">
    <property type="entry name" value="ENHANCER OF MRNA-DECAPPING PROTEIN 4"/>
    <property type="match status" value="1"/>
</dbReference>
<feature type="repeat" description="WD" evidence="6">
    <location>
        <begin position="242"/>
        <end position="275"/>
    </location>
</feature>
<keyword evidence="5" id="KW-0677">Repeat</keyword>
<dbReference type="EnsemblMetazoa" id="PHUM249360-RA">
    <property type="protein sequence ID" value="PHUM249360-PA"/>
    <property type="gene ID" value="PHUM249360"/>
</dbReference>
<dbReference type="AlphaFoldDB" id="E0VJR6"/>
<dbReference type="InParanoid" id="E0VJR6"/>
<evidence type="ECO:0000256" key="5">
    <source>
        <dbReference type="ARBA" id="ARBA00022737"/>
    </source>
</evidence>
<dbReference type="InterPro" id="IPR036322">
    <property type="entry name" value="WD40_repeat_dom_sf"/>
</dbReference>
<evidence type="ECO:0000313" key="10">
    <source>
        <dbReference type="EnsemblMetazoa" id="PHUM249360-PA"/>
    </source>
</evidence>
<dbReference type="SUPFAM" id="SSF50978">
    <property type="entry name" value="WD40 repeat-like"/>
    <property type="match status" value="1"/>
</dbReference>
<dbReference type="Proteomes" id="UP000009046">
    <property type="component" value="Unassembled WGS sequence"/>
</dbReference>
<dbReference type="GO" id="GO:0031087">
    <property type="term" value="P:deadenylation-independent decapping of nuclear-transcribed mRNA"/>
    <property type="evidence" value="ECO:0007669"/>
    <property type="project" value="InterPro"/>
</dbReference>
<dbReference type="SMART" id="SM00320">
    <property type="entry name" value="WD40"/>
    <property type="match status" value="2"/>
</dbReference>
<feature type="coiled-coil region" evidence="7">
    <location>
        <begin position="677"/>
        <end position="704"/>
    </location>
</feature>
<dbReference type="InterPro" id="IPR032401">
    <property type="entry name" value="EDC4_WD40"/>
</dbReference>
<dbReference type="Gene3D" id="2.130.10.10">
    <property type="entry name" value="YVTN repeat-like/Quinoprotein amine dehydrogenase"/>
    <property type="match status" value="1"/>
</dbReference>